<gene>
    <name evidence="3" type="ORF">BLNAU_16473</name>
</gene>
<keyword evidence="4" id="KW-1185">Reference proteome</keyword>
<protein>
    <submittedName>
        <fullName evidence="3">Uncharacterized protein</fullName>
    </submittedName>
</protein>
<comment type="caution">
    <text evidence="3">The sequence shown here is derived from an EMBL/GenBank/DDBJ whole genome shotgun (WGS) entry which is preliminary data.</text>
</comment>
<feature type="compositionally biased region" description="Low complexity" evidence="2">
    <location>
        <begin position="135"/>
        <end position="159"/>
    </location>
</feature>
<reference evidence="3 4" key="1">
    <citation type="journal article" date="2022" name="bioRxiv">
        <title>Genomics of Preaxostyla Flagellates Illuminates Evolutionary Transitions and the Path Towards Mitochondrial Loss.</title>
        <authorList>
            <person name="Novak L.V.F."/>
            <person name="Treitli S.C."/>
            <person name="Pyrih J."/>
            <person name="Halakuc P."/>
            <person name="Pipaliya S.V."/>
            <person name="Vacek V."/>
            <person name="Brzon O."/>
            <person name="Soukal P."/>
            <person name="Eme L."/>
            <person name="Dacks J.B."/>
            <person name="Karnkowska A."/>
            <person name="Elias M."/>
            <person name="Hampl V."/>
        </authorList>
    </citation>
    <scope>NUCLEOTIDE SEQUENCE [LARGE SCALE GENOMIC DNA]</scope>
    <source>
        <strain evidence="3">NAU3</strain>
        <tissue evidence="3">Gut</tissue>
    </source>
</reference>
<evidence type="ECO:0000256" key="2">
    <source>
        <dbReference type="SAM" id="MobiDB-lite"/>
    </source>
</evidence>
<evidence type="ECO:0000313" key="4">
    <source>
        <dbReference type="Proteomes" id="UP001281761"/>
    </source>
</evidence>
<keyword evidence="1" id="KW-0175">Coiled coil</keyword>
<evidence type="ECO:0000256" key="1">
    <source>
        <dbReference type="SAM" id="Coils"/>
    </source>
</evidence>
<dbReference type="EMBL" id="JARBJD010000173">
    <property type="protein sequence ID" value="KAK2948574.1"/>
    <property type="molecule type" value="Genomic_DNA"/>
</dbReference>
<organism evidence="3 4">
    <name type="scientific">Blattamonas nauphoetae</name>
    <dbReference type="NCBI Taxonomy" id="2049346"/>
    <lineage>
        <taxon>Eukaryota</taxon>
        <taxon>Metamonada</taxon>
        <taxon>Preaxostyla</taxon>
        <taxon>Oxymonadida</taxon>
        <taxon>Blattamonas</taxon>
    </lineage>
</organism>
<evidence type="ECO:0000313" key="3">
    <source>
        <dbReference type="EMBL" id="KAK2948574.1"/>
    </source>
</evidence>
<sequence>MFPVSLETPSGPNFGQYQGDIDGAKTGFISEQELMKLGESIVDGTGDHFAILHTICARFGITPNSLSIDPLSQSQSDPSLFIHLFSALFSFLPNSTNFHLLPLFTTILQRHPPSLPHLLSSPLWLSLPSILASPPQHLQSSQSPQSPSTLQTQQQPSSQNEHQIGAQSHLRPVLAFVNSILQLCLSSSPPTPIPNKTLLSSSLSTLSSHPDPLVNANSSFSLILLNKIDCVGDETSMPMDELVAQRDALRVQIAENEREITKLTEKQDQMTEAISAKDTTINTLTNELHEIQTETEQKDDAINTLTQHLKEKDDSFRTKDQIINEKVAQMKQKDERIAEKDDTIRSKDQTINEKDNSIKQKDELIAKQAATIAEQMTKIGELVAMEKRLTDMLSTTHSKVVAVEAQVIDAAKDVKWIRGMIPPEHAITIWDPTHYQKEGRRITSLVEKDKACFSDEITRGVWRLSLRCGKSSFTTFGVIESSQLEQSKTSNLTDKQGSSAFILNLGWVVQNGNETADGNQHTFDDSVVTLELDMNRHTLVLFVDSQRQPHSLANIPQKVRLALCIWAKDNYADILSFEEISAQTSCSSLNDHFKTTLINPILEYTVK</sequence>
<proteinExistence type="predicted"/>
<dbReference type="Proteomes" id="UP001281761">
    <property type="component" value="Unassembled WGS sequence"/>
</dbReference>
<dbReference type="Gene3D" id="1.10.287.1490">
    <property type="match status" value="1"/>
</dbReference>
<feature type="region of interest" description="Disordered" evidence="2">
    <location>
        <begin position="135"/>
        <end position="164"/>
    </location>
</feature>
<feature type="coiled-coil region" evidence="1">
    <location>
        <begin position="239"/>
        <end position="273"/>
    </location>
</feature>
<accession>A0ABQ9XA64</accession>
<name>A0ABQ9XA64_9EUKA</name>